<evidence type="ECO:0000313" key="3">
    <source>
        <dbReference type="Proteomes" id="UP000095280"/>
    </source>
</evidence>
<dbReference type="InterPro" id="IPR000219">
    <property type="entry name" value="DH_dom"/>
</dbReference>
<dbReference type="InterPro" id="IPR035899">
    <property type="entry name" value="DBL_dom_sf"/>
</dbReference>
<dbReference type="Proteomes" id="UP000095280">
    <property type="component" value="Unplaced"/>
</dbReference>
<dbReference type="Gene3D" id="1.20.900.10">
    <property type="entry name" value="Dbl homology (DH) domain"/>
    <property type="match status" value="1"/>
</dbReference>
<feature type="compositionally biased region" description="Basic and acidic residues" evidence="1">
    <location>
        <begin position="768"/>
        <end position="793"/>
    </location>
</feature>
<dbReference type="AlphaFoldDB" id="A0A1I8IA51"/>
<evidence type="ECO:0000259" key="2">
    <source>
        <dbReference type="PROSITE" id="PS50010"/>
    </source>
</evidence>
<organism evidence="3 4">
    <name type="scientific">Macrostomum lignano</name>
    <dbReference type="NCBI Taxonomy" id="282301"/>
    <lineage>
        <taxon>Eukaryota</taxon>
        <taxon>Metazoa</taxon>
        <taxon>Spiralia</taxon>
        <taxon>Lophotrochozoa</taxon>
        <taxon>Platyhelminthes</taxon>
        <taxon>Rhabditophora</taxon>
        <taxon>Macrostomorpha</taxon>
        <taxon>Macrostomida</taxon>
        <taxon>Macrostomidae</taxon>
        <taxon>Macrostomum</taxon>
    </lineage>
</organism>
<feature type="compositionally biased region" description="Low complexity" evidence="1">
    <location>
        <begin position="799"/>
        <end position="811"/>
    </location>
</feature>
<dbReference type="GO" id="GO:0005085">
    <property type="term" value="F:guanyl-nucleotide exchange factor activity"/>
    <property type="evidence" value="ECO:0007669"/>
    <property type="project" value="InterPro"/>
</dbReference>
<reference evidence="4" key="1">
    <citation type="submission" date="2016-11" db="UniProtKB">
        <authorList>
            <consortium name="WormBaseParasite"/>
        </authorList>
    </citation>
    <scope>IDENTIFICATION</scope>
</reference>
<dbReference type="PANTHER" id="PTHR45924:SF2">
    <property type="entry name" value="FI17866P1"/>
    <property type="match status" value="1"/>
</dbReference>
<dbReference type="GO" id="GO:0031267">
    <property type="term" value="F:small GTPase binding"/>
    <property type="evidence" value="ECO:0007669"/>
    <property type="project" value="TreeGrafter"/>
</dbReference>
<dbReference type="InterPro" id="IPR011993">
    <property type="entry name" value="PH-like_dom_sf"/>
</dbReference>
<dbReference type="Gene3D" id="2.30.29.30">
    <property type="entry name" value="Pleckstrin-homology domain (PH domain)/Phosphotyrosine-binding domain (PTB)"/>
    <property type="match status" value="1"/>
</dbReference>
<feature type="compositionally biased region" description="Polar residues" evidence="1">
    <location>
        <begin position="730"/>
        <end position="748"/>
    </location>
</feature>
<proteinExistence type="predicted"/>
<dbReference type="WBParaSite" id="maker-uti_cns_0010903-snap-gene-0.2-mRNA-1">
    <property type="protein sequence ID" value="maker-uti_cns_0010903-snap-gene-0.2-mRNA-1"/>
    <property type="gene ID" value="maker-uti_cns_0010903-snap-gene-0.2"/>
</dbReference>
<name>A0A1I8IA51_9PLAT</name>
<accession>A0A1I8IA51</accession>
<dbReference type="SMART" id="SM00325">
    <property type="entry name" value="RhoGEF"/>
    <property type="match status" value="1"/>
</dbReference>
<dbReference type="SUPFAM" id="SSF50729">
    <property type="entry name" value="PH domain-like"/>
    <property type="match status" value="1"/>
</dbReference>
<feature type="compositionally biased region" description="Basic residues" evidence="1">
    <location>
        <begin position="360"/>
        <end position="369"/>
    </location>
</feature>
<protein>
    <submittedName>
        <fullName evidence="4">DH domain-containing protein</fullName>
    </submittedName>
</protein>
<dbReference type="PANTHER" id="PTHR45924">
    <property type="entry name" value="FI17866P1"/>
    <property type="match status" value="1"/>
</dbReference>
<feature type="region of interest" description="Disordered" evidence="1">
    <location>
        <begin position="638"/>
        <end position="676"/>
    </location>
</feature>
<feature type="compositionally biased region" description="Low complexity" evidence="1">
    <location>
        <begin position="646"/>
        <end position="655"/>
    </location>
</feature>
<dbReference type="Pfam" id="PF00621">
    <property type="entry name" value="RhoGEF"/>
    <property type="match status" value="1"/>
</dbReference>
<feature type="region of interest" description="Disordered" evidence="1">
    <location>
        <begin position="346"/>
        <end position="383"/>
    </location>
</feature>
<feature type="region of interest" description="Disordered" evidence="1">
    <location>
        <begin position="694"/>
        <end position="811"/>
    </location>
</feature>
<sequence>MPSDQRHQLQPVQDESVELNSELDSVMQEILFTERSYVADLSSLVMADLGRDCPLRNPLLRLQKLHTGLLAALEAADGQLDPLCQAFLDCDFRVYAEYCASFPGALEWLRQVRVASESPRLQRRQNQQQLQHQALLMLHLRLPLEAHLLQPVQRIARYPLLLRRLAAAADGNPARPAAARAAARMTEAAAETDQRQRRQQQAERLLRAAVASSDSTVGSSSRWPGPLLLESGFSVQGHRNPRRALLFGRALLLTKCKNNTASTDPESELSLRAVFWFDDRLALMDSLPREPLAFRLLALDRPPPEAAEATLRADTPAQKRLWCGELRRLILEAIGGGCASFDQDDEAPAVASATTDGTCSRRRSVMPRRSRSDAGNRRRPGRPFEPCLAAYAQRLRVQDVVTEADVQPLLTALWGVGVCLNSNGSGNSGRGGSFKRRDSLTAASNLVGSLLRRRGSGCSSLTSSPRILRRRGMADDKTEKKSAPTVVLTPAAEDGAEAASETVKLRSSSQDLAGLIDSLPYADADERARLSMAAAAAAAAASADIKRMAFHEGLARKLHRSAIAPDTMVAAVAANTYSKNHCASRPSGMLNRKKLAVPQNQFDGSPKRTYHQELFWLDILCSALPALQEKSCRTPACQTEMHHSQQQDAQQQPPARSAYQGDFGASTHSPAERVRAVRPVDQLISLGGEEATGKFFAKAGGGGGEAATRRQPIRPAGEIQMPSGPFAGRSVTNEDFASASSSVPQQPRQAPVRHRGELTGTASLGGHAPERMRAADGQHLRDAFTAKQREGPPPRRRQQQQPQEPQEQFLQ</sequence>
<dbReference type="SUPFAM" id="SSF48065">
    <property type="entry name" value="DBL homology domain (DH-domain)"/>
    <property type="match status" value="1"/>
</dbReference>
<feature type="domain" description="DH" evidence="2">
    <location>
        <begin position="22"/>
        <end position="195"/>
    </location>
</feature>
<dbReference type="PROSITE" id="PS50010">
    <property type="entry name" value="DH_2"/>
    <property type="match status" value="1"/>
</dbReference>
<evidence type="ECO:0000256" key="1">
    <source>
        <dbReference type="SAM" id="MobiDB-lite"/>
    </source>
</evidence>
<keyword evidence="3" id="KW-1185">Reference proteome</keyword>
<evidence type="ECO:0000313" key="4">
    <source>
        <dbReference type="WBParaSite" id="maker-uti_cns_0010903-snap-gene-0.2-mRNA-1"/>
    </source>
</evidence>